<dbReference type="RefSeq" id="WP_345651434.1">
    <property type="nucleotide sequence ID" value="NZ_BAABKB010000016.1"/>
</dbReference>
<dbReference type="Proteomes" id="UP001501759">
    <property type="component" value="Unassembled WGS sequence"/>
</dbReference>
<evidence type="ECO:0000313" key="2">
    <source>
        <dbReference type="EMBL" id="GAA5016805.1"/>
    </source>
</evidence>
<evidence type="ECO:0000256" key="1">
    <source>
        <dbReference type="SAM" id="Phobius"/>
    </source>
</evidence>
<dbReference type="EMBL" id="BAABKB010000016">
    <property type="protein sequence ID" value="GAA5016805.1"/>
    <property type="molecule type" value="Genomic_DNA"/>
</dbReference>
<feature type="transmembrane region" description="Helical" evidence="1">
    <location>
        <begin position="74"/>
        <end position="106"/>
    </location>
</feature>
<keyword evidence="3" id="KW-1185">Reference proteome</keyword>
<comment type="caution">
    <text evidence="2">The sequence shown here is derived from an EMBL/GenBank/DDBJ whole genome shotgun (WGS) entry which is preliminary data.</text>
</comment>
<feature type="transmembrane region" description="Helical" evidence="1">
    <location>
        <begin position="203"/>
        <end position="226"/>
    </location>
</feature>
<organism evidence="2 3">
    <name type="scientific">Streptomyces siamensis</name>
    <dbReference type="NCBI Taxonomy" id="1274986"/>
    <lineage>
        <taxon>Bacteria</taxon>
        <taxon>Bacillati</taxon>
        <taxon>Actinomycetota</taxon>
        <taxon>Actinomycetes</taxon>
        <taxon>Kitasatosporales</taxon>
        <taxon>Streptomycetaceae</taxon>
        <taxon>Streptomyces</taxon>
    </lineage>
</organism>
<keyword evidence="1" id="KW-1133">Transmembrane helix</keyword>
<feature type="transmembrane region" description="Helical" evidence="1">
    <location>
        <begin position="137"/>
        <end position="164"/>
    </location>
</feature>
<sequence>MDAFLQNIPQPEDLWRFAVNGVFGPGIAVTAYLLYVLVTAWLGTIKSTMKLARRMGGVAREAQVRLVEMSSTEITAAVGLSFLLGLVVCGWLLGVLVIGNLIAFAYQKSGHEFLELQTRDAASLVDWLQWNTFTKGYFIAALVVLLITIVQRGIPNLGFLAFLIGVPTMPWGLSIAVLTVFEVILGCFAWMGTGHYSAGAGFTWHLVFAAIVAAYLGACVVALRAARGLGRLWLARA</sequence>
<name>A0ABP9J2Y6_9ACTN</name>
<evidence type="ECO:0008006" key="4">
    <source>
        <dbReference type="Google" id="ProtNLM"/>
    </source>
</evidence>
<proteinExistence type="predicted"/>
<keyword evidence="1" id="KW-0472">Membrane</keyword>
<keyword evidence="1" id="KW-0812">Transmembrane</keyword>
<accession>A0ABP9J2Y6</accession>
<gene>
    <name evidence="2" type="ORF">GCM10023335_42870</name>
</gene>
<protein>
    <recommendedName>
        <fullName evidence="4">ABC transporter permease</fullName>
    </recommendedName>
</protein>
<evidence type="ECO:0000313" key="3">
    <source>
        <dbReference type="Proteomes" id="UP001501759"/>
    </source>
</evidence>
<reference evidence="3" key="1">
    <citation type="journal article" date="2019" name="Int. J. Syst. Evol. Microbiol.">
        <title>The Global Catalogue of Microorganisms (GCM) 10K type strain sequencing project: providing services to taxonomists for standard genome sequencing and annotation.</title>
        <authorList>
            <consortium name="The Broad Institute Genomics Platform"/>
            <consortium name="The Broad Institute Genome Sequencing Center for Infectious Disease"/>
            <person name="Wu L."/>
            <person name="Ma J."/>
        </authorList>
    </citation>
    <scope>NUCLEOTIDE SEQUENCE [LARGE SCALE GENOMIC DNA]</scope>
    <source>
        <strain evidence="3">JCM 18409</strain>
    </source>
</reference>
<feature type="transmembrane region" description="Helical" evidence="1">
    <location>
        <begin position="22"/>
        <end position="45"/>
    </location>
</feature>